<dbReference type="PANTHER" id="PTHR22779">
    <property type="entry name" value="SD17342P"/>
    <property type="match status" value="1"/>
</dbReference>
<evidence type="ECO:0000256" key="5">
    <source>
        <dbReference type="ARBA" id="ARBA00023136"/>
    </source>
</evidence>
<sequence length="146" mass="16361">MVSANVRLHDPAPYDYATPPFPSLYWPIYVKPGVANYLYYASDIWRHTLLWTLIVYAVFHLAVAGFAVLMQLGKGKHAWQYVWIIPLFYALIAGVEALLAGSIVGLILGAVYNAGYFKMSTWIPFIWALINVLILTLSSFSFQGGL</sequence>
<keyword evidence="3 6" id="KW-0812">Transmembrane</keyword>
<evidence type="ECO:0000256" key="6">
    <source>
        <dbReference type="SAM" id="Phobius"/>
    </source>
</evidence>
<evidence type="ECO:0000256" key="4">
    <source>
        <dbReference type="ARBA" id="ARBA00022989"/>
    </source>
</evidence>
<keyword evidence="8" id="KW-1185">Reference proteome</keyword>
<comment type="caution">
    <text evidence="7">The sequence shown here is derived from an EMBL/GenBank/DDBJ whole genome shotgun (WGS) entry which is preliminary data.</text>
</comment>
<dbReference type="Pfam" id="PF10190">
    <property type="entry name" value="Tmemb_170"/>
    <property type="match status" value="1"/>
</dbReference>
<feature type="transmembrane region" description="Helical" evidence="6">
    <location>
        <begin position="49"/>
        <end position="69"/>
    </location>
</feature>
<dbReference type="OrthoDB" id="2131401at2759"/>
<proteinExistence type="inferred from homology"/>
<dbReference type="GO" id="GO:0016020">
    <property type="term" value="C:membrane"/>
    <property type="evidence" value="ECO:0007669"/>
    <property type="project" value="UniProtKB-SubCell"/>
</dbReference>
<keyword evidence="5 6" id="KW-0472">Membrane</keyword>
<evidence type="ECO:0000256" key="1">
    <source>
        <dbReference type="ARBA" id="ARBA00004141"/>
    </source>
</evidence>
<evidence type="ECO:0000313" key="7">
    <source>
        <dbReference type="EMBL" id="TVY32117.1"/>
    </source>
</evidence>
<feature type="transmembrane region" description="Helical" evidence="6">
    <location>
        <begin position="122"/>
        <end position="142"/>
    </location>
</feature>
<accession>A0A8H8RDG3</accession>
<dbReference type="EMBL" id="QGMI01001840">
    <property type="protein sequence ID" value="TVY32117.1"/>
    <property type="molecule type" value="Genomic_DNA"/>
</dbReference>
<evidence type="ECO:0000256" key="2">
    <source>
        <dbReference type="ARBA" id="ARBA00006325"/>
    </source>
</evidence>
<comment type="subcellular location">
    <subcellularLocation>
        <location evidence="1">Membrane</location>
        <topology evidence="1">Multi-pass membrane protein</topology>
    </subcellularLocation>
</comment>
<organism evidence="7 8">
    <name type="scientific">Lachnellula occidentalis</name>
    <dbReference type="NCBI Taxonomy" id="215460"/>
    <lineage>
        <taxon>Eukaryota</taxon>
        <taxon>Fungi</taxon>
        <taxon>Dikarya</taxon>
        <taxon>Ascomycota</taxon>
        <taxon>Pezizomycotina</taxon>
        <taxon>Leotiomycetes</taxon>
        <taxon>Helotiales</taxon>
        <taxon>Lachnaceae</taxon>
        <taxon>Lachnellula</taxon>
    </lineage>
</organism>
<gene>
    <name evidence="7" type="primary">YPR153W</name>
    <name evidence="7" type="ORF">LOCC1_G008610</name>
</gene>
<evidence type="ECO:0000256" key="3">
    <source>
        <dbReference type="ARBA" id="ARBA00022692"/>
    </source>
</evidence>
<name>A0A8H8RDG3_9HELO</name>
<evidence type="ECO:0008006" key="9">
    <source>
        <dbReference type="Google" id="ProtNLM"/>
    </source>
</evidence>
<dbReference type="AlphaFoldDB" id="A0A8H8RDG3"/>
<dbReference type="PANTHER" id="PTHR22779:SF6">
    <property type="entry name" value="SD17342P"/>
    <property type="match status" value="1"/>
</dbReference>
<dbReference type="InterPro" id="IPR019334">
    <property type="entry name" value="TMEM170A/B/YPR153W-like"/>
</dbReference>
<keyword evidence="4 6" id="KW-1133">Transmembrane helix</keyword>
<feature type="transmembrane region" description="Helical" evidence="6">
    <location>
        <begin position="81"/>
        <end position="110"/>
    </location>
</feature>
<evidence type="ECO:0000313" key="8">
    <source>
        <dbReference type="Proteomes" id="UP000443090"/>
    </source>
</evidence>
<reference evidence="7 8" key="1">
    <citation type="submission" date="2018-05" db="EMBL/GenBank/DDBJ databases">
        <title>Genome sequencing and assembly of the regulated plant pathogen Lachnellula willkommii and related sister species for the development of diagnostic species identification markers.</title>
        <authorList>
            <person name="Giroux E."/>
            <person name="Bilodeau G."/>
        </authorList>
    </citation>
    <scope>NUCLEOTIDE SEQUENCE [LARGE SCALE GENOMIC DNA]</scope>
    <source>
        <strain evidence="7 8">CBS 160.35</strain>
    </source>
</reference>
<protein>
    <recommendedName>
        <fullName evidence="9">Integral membrane protein</fullName>
    </recommendedName>
</protein>
<dbReference type="Proteomes" id="UP000443090">
    <property type="component" value="Unassembled WGS sequence"/>
</dbReference>
<comment type="similarity">
    <text evidence="2">Belongs to the TMEM170 family.</text>
</comment>